<dbReference type="EMBL" id="AMPZ03000005">
    <property type="protein sequence ID" value="KAH9582859.1"/>
    <property type="molecule type" value="Genomic_DNA"/>
</dbReference>
<comment type="caution">
    <text evidence="2">The sequence shown here is derived from an EMBL/GenBank/DDBJ whole genome shotgun (WGS) entry which is preliminary data.</text>
</comment>
<dbReference type="RefSeq" id="XP_051066286.1">
    <property type="nucleotide sequence ID" value="XM_051215752.1"/>
</dbReference>
<reference evidence="2" key="3">
    <citation type="submission" date="2021-06" db="EMBL/GenBank/DDBJ databases">
        <title>Chromosome-level genome assembly for S. haematobium.</title>
        <authorList>
            <person name="Stroehlein A.J."/>
        </authorList>
    </citation>
    <scope>NUCLEOTIDE SEQUENCE</scope>
</reference>
<reference evidence="2" key="2">
    <citation type="journal article" date="2019" name="Gigascience">
        <title>High-quality Schistosoma haematobium genome achieved by single-molecule and long-range sequencing.</title>
        <authorList>
            <person name="Stroehlein A.J."/>
            <person name="Korhonen P.K."/>
            <person name="Chong T.M."/>
            <person name="Lim Y.L."/>
            <person name="Chan K.G."/>
            <person name="Webster B."/>
            <person name="Rollinson D."/>
            <person name="Brindley P.J."/>
            <person name="Gasser R.B."/>
            <person name="Young N.D."/>
        </authorList>
    </citation>
    <scope>NUCLEOTIDE SEQUENCE</scope>
</reference>
<reference evidence="2" key="1">
    <citation type="journal article" date="2012" name="Nat. Genet.">
        <title>Whole-genome sequence of Schistosoma haematobium.</title>
        <authorList>
            <person name="Young N.D."/>
            <person name="Jex A.R."/>
            <person name="Li B."/>
            <person name="Liu S."/>
            <person name="Yang L."/>
            <person name="Xiong Z."/>
            <person name="Li Y."/>
            <person name="Cantacessi C."/>
            <person name="Hall R.S."/>
            <person name="Xu X."/>
            <person name="Chen F."/>
            <person name="Wu X."/>
            <person name="Zerlotini A."/>
            <person name="Oliveira G."/>
            <person name="Hofmann A."/>
            <person name="Zhang G."/>
            <person name="Fang X."/>
            <person name="Kang Y."/>
            <person name="Campbell B.E."/>
            <person name="Loukas A."/>
            <person name="Ranganathan S."/>
            <person name="Rollinson D."/>
            <person name="Rinaldi G."/>
            <person name="Brindley P.J."/>
            <person name="Yang H."/>
            <person name="Wang J."/>
            <person name="Wang J."/>
            <person name="Gasser R.B."/>
        </authorList>
    </citation>
    <scope>NUCLEOTIDE SEQUENCE</scope>
</reference>
<evidence type="ECO:0000313" key="2">
    <source>
        <dbReference type="EMBL" id="KAH9582859.1"/>
    </source>
</evidence>
<evidence type="ECO:0000313" key="3">
    <source>
        <dbReference type="Proteomes" id="UP000471633"/>
    </source>
</evidence>
<dbReference type="AlphaFoldDB" id="A0A922LGF8"/>
<name>A0A922LGF8_SCHHA</name>
<keyword evidence="3" id="KW-1185">Reference proteome</keyword>
<sequence>MLHIIPPQSYDKLTDITSVSEAVTKPKYPKVTKGTFNLCVYPHAPLCTYNEGASSDKTVEVNKVTLFVTSLYEDPTMFRGGEEIVCALNKTTEHRRLNRFSTNETKNKPTGGLKSTT</sequence>
<proteinExistence type="predicted"/>
<organism evidence="2 3">
    <name type="scientific">Schistosoma haematobium</name>
    <name type="common">Blood fluke</name>
    <dbReference type="NCBI Taxonomy" id="6185"/>
    <lineage>
        <taxon>Eukaryota</taxon>
        <taxon>Metazoa</taxon>
        <taxon>Spiralia</taxon>
        <taxon>Lophotrochozoa</taxon>
        <taxon>Platyhelminthes</taxon>
        <taxon>Trematoda</taxon>
        <taxon>Digenea</taxon>
        <taxon>Strigeidida</taxon>
        <taxon>Schistosomatoidea</taxon>
        <taxon>Schistosomatidae</taxon>
        <taxon>Schistosoma</taxon>
    </lineage>
</organism>
<dbReference type="CTD" id="75577668"/>
<dbReference type="GeneID" id="75577668"/>
<feature type="region of interest" description="Disordered" evidence="1">
    <location>
        <begin position="96"/>
        <end position="117"/>
    </location>
</feature>
<dbReference type="Proteomes" id="UP000471633">
    <property type="component" value="Unassembled WGS sequence"/>
</dbReference>
<gene>
    <name evidence="2" type="ORF">MS3_00007476</name>
</gene>
<accession>A0A922LGF8</accession>
<reference evidence="2" key="4">
    <citation type="journal article" date="2022" name="PLoS Pathog.">
        <title>Chromosome-level genome of Schistosoma haematobium underpins genome-wide explorations of molecular variation.</title>
        <authorList>
            <person name="Stroehlein A.J."/>
            <person name="Korhonen P.K."/>
            <person name="Lee V.V."/>
            <person name="Ralph S.A."/>
            <person name="Mentink-Kane M."/>
            <person name="You H."/>
            <person name="McManus D.P."/>
            <person name="Tchuente L.T."/>
            <person name="Stothard J.R."/>
            <person name="Kaur P."/>
            <person name="Dudchenko O."/>
            <person name="Aiden E.L."/>
            <person name="Yang B."/>
            <person name="Yang H."/>
            <person name="Emery A.M."/>
            <person name="Webster B.L."/>
            <person name="Brindley P.J."/>
            <person name="Rollinson D."/>
            <person name="Chang B.C.H."/>
            <person name="Gasser R.B."/>
            <person name="Young N.D."/>
        </authorList>
    </citation>
    <scope>NUCLEOTIDE SEQUENCE</scope>
</reference>
<dbReference type="KEGG" id="shx:MS3_00007476"/>
<protein>
    <submittedName>
        <fullName evidence="2">Uncharacterized protein</fullName>
    </submittedName>
</protein>
<evidence type="ECO:0000256" key="1">
    <source>
        <dbReference type="SAM" id="MobiDB-lite"/>
    </source>
</evidence>